<accession>A0A382C862</accession>
<dbReference type="InterPro" id="IPR001650">
    <property type="entry name" value="Helicase_C-like"/>
</dbReference>
<evidence type="ECO:0000259" key="1">
    <source>
        <dbReference type="PROSITE" id="PS51192"/>
    </source>
</evidence>
<organism evidence="2">
    <name type="scientific">marine metagenome</name>
    <dbReference type="NCBI Taxonomy" id="408172"/>
    <lineage>
        <taxon>unclassified sequences</taxon>
        <taxon>metagenomes</taxon>
        <taxon>ecological metagenomes</taxon>
    </lineage>
</organism>
<dbReference type="EMBL" id="UINC01033256">
    <property type="protein sequence ID" value="SVB22246.1"/>
    <property type="molecule type" value="Genomic_DNA"/>
</dbReference>
<dbReference type="GO" id="GO:0003677">
    <property type="term" value="F:DNA binding"/>
    <property type="evidence" value="ECO:0007669"/>
    <property type="project" value="InterPro"/>
</dbReference>
<dbReference type="GO" id="GO:0016787">
    <property type="term" value="F:hydrolase activity"/>
    <property type="evidence" value="ECO:0007669"/>
    <property type="project" value="InterPro"/>
</dbReference>
<feature type="domain" description="Helicase ATP-binding" evidence="1">
    <location>
        <begin position="1"/>
        <end position="134"/>
    </location>
</feature>
<dbReference type="InterPro" id="IPR014001">
    <property type="entry name" value="Helicase_ATP-bd"/>
</dbReference>
<dbReference type="PANTHER" id="PTHR47396">
    <property type="entry name" value="TYPE I RESTRICTION ENZYME ECOKI R PROTEIN"/>
    <property type="match status" value="1"/>
</dbReference>
<sequence>ALADLLMRANWAKRVLFLCDRTALVNQAINAFKTHLPDSSPINLVTESDQDGRVYVSTYQTMVGKIDEYRPDGTRRFGVGHFDLVVIDEAHRSVYRKYRGIFDYFDSLLVGLTATPKDEVDKNTYDLFDLETGVPTDAYSLDEAVDDGYLVPPRGVSVPIKFVREGIKYDHLSDTEKEEWDDLDWGEDEDGQKIESPDLVEAAEVNKWLFNEDTVDKVLEHLMTHGIKVAGGDRLGKTIIFAKNQDHADYIYERFIANYPNLDNGNFARTVTYRTKYAQSLIDDFSIKEKSPHIAVSVDMLDTGIDIPECVNLVFFKLIRSKTKFWQMMGRGTRLCPDLFAPGEHKTAFNVFDFCGNLEYFSSEPLKLPDKAGAAPLGEQIFKTRLELIRQFDALGMAGAERDAAAAVLRAAIASMNPHNFLVRPHLQLVERFNDANEWKTVSVGDLAALADSVAALPHQLDPEHEDSKRFDLLVLNAQLCLLRNEPFKQLRNRVIQIAGQLEDQQTIPVIAEQLELILEVRTDEWWVDASYSMLEEVRKRLRLLVPLIEKAKKGVLFTDFEDLIGKTTVFELTGTGKTAPSTEFDQFRKKAEHFLKENLAEDSVAKVRSGQPLLPEDIGELQRILVAAGIGDDDSFAMASQRAGNFGLFIRSLVGLDRAAA</sequence>
<gene>
    <name evidence="2" type="ORF">METZ01_LOCUS175100</name>
</gene>
<name>A0A382C862_9ZZZZ</name>
<dbReference type="Gene3D" id="3.40.50.300">
    <property type="entry name" value="P-loop containing nucleotide triphosphate hydrolases"/>
    <property type="match status" value="2"/>
</dbReference>
<dbReference type="AlphaFoldDB" id="A0A382C862"/>
<dbReference type="PANTHER" id="PTHR47396:SF1">
    <property type="entry name" value="ATP-DEPENDENT HELICASE IRC3-RELATED"/>
    <property type="match status" value="1"/>
</dbReference>
<dbReference type="SUPFAM" id="SSF52540">
    <property type="entry name" value="P-loop containing nucleoside triphosphate hydrolases"/>
    <property type="match status" value="1"/>
</dbReference>
<dbReference type="Pfam" id="PF00271">
    <property type="entry name" value="Helicase_C"/>
    <property type="match status" value="1"/>
</dbReference>
<dbReference type="GO" id="GO:0005829">
    <property type="term" value="C:cytosol"/>
    <property type="evidence" value="ECO:0007669"/>
    <property type="project" value="TreeGrafter"/>
</dbReference>
<dbReference type="InterPro" id="IPR050742">
    <property type="entry name" value="Helicase_Restrict-Modif_Enz"/>
</dbReference>
<evidence type="ECO:0000313" key="2">
    <source>
        <dbReference type="EMBL" id="SVB22246.1"/>
    </source>
</evidence>
<dbReference type="InterPro" id="IPR027417">
    <property type="entry name" value="P-loop_NTPase"/>
</dbReference>
<feature type="non-terminal residue" evidence="2">
    <location>
        <position position="1"/>
    </location>
</feature>
<reference evidence="2" key="1">
    <citation type="submission" date="2018-05" db="EMBL/GenBank/DDBJ databases">
        <authorList>
            <person name="Lanie J.A."/>
            <person name="Ng W.-L."/>
            <person name="Kazmierczak K.M."/>
            <person name="Andrzejewski T.M."/>
            <person name="Davidsen T.M."/>
            <person name="Wayne K.J."/>
            <person name="Tettelin H."/>
            <person name="Glass J.I."/>
            <person name="Rusch D."/>
            <person name="Podicherti R."/>
            <person name="Tsui H.-C.T."/>
            <person name="Winkler M.E."/>
        </authorList>
    </citation>
    <scope>NUCLEOTIDE SEQUENCE</scope>
</reference>
<dbReference type="CDD" id="cd18799">
    <property type="entry name" value="SF2_C_EcoAI-like"/>
    <property type="match status" value="1"/>
</dbReference>
<dbReference type="Pfam" id="PF04851">
    <property type="entry name" value="ResIII"/>
    <property type="match status" value="1"/>
</dbReference>
<proteinExistence type="predicted"/>
<feature type="non-terminal residue" evidence="2">
    <location>
        <position position="662"/>
    </location>
</feature>
<dbReference type="InterPro" id="IPR006935">
    <property type="entry name" value="Helicase/UvrB_N"/>
</dbReference>
<dbReference type="PROSITE" id="PS51192">
    <property type="entry name" value="HELICASE_ATP_BIND_1"/>
    <property type="match status" value="1"/>
</dbReference>
<dbReference type="GO" id="GO:0005524">
    <property type="term" value="F:ATP binding"/>
    <property type="evidence" value="ECO:0007669"/>
    <property type="project" value="InterPro"/>
</dbReference>
<dbReference type="CDD" id="cd18032">
    <property type="entry name" value="DEXHc_RE_I_III_res"/>
    <property type="match status" value="1"/>
</dbReference>
<protein>
    <recommendedName>
        <fullName evidence="1">Helicase ATP-binding domain-containing protein</fullName>
    </recommendedName>
</protein>